<dbReference type="Proteomes" id="UP000593571">
    <property type="component" value="Unassembled WGS sequence"/>
</dbReference>
<protein>
    <submittedName>
        <fullName evidence="1">Uncharacterized protein</fullName>
    </submittedName>
</protein>
<reference evidence="1 2" key="1">
    <citation type="journal article" date="2020" name="Nature">
        <title>Six reference-quality genomes reveal evolution of bat adaptations.</title>
        <authorList>
            <person name="Jebb D."/>
            <person name="Huang Z."/>
            <person name="Pippel M."/>
            <person name="Hughes G.M."/>
            <person name="Lavrichenko K."/>
            <person name="Devanna P."/>
            <person name="Winkler S."/>
            <person name="Jermiin L.S."/>
            <person name="Skirmuntt E.C."/>
            <person name="Katzourakis A."/>
            <person name="Burkitt-Gray L."/>
            <person name="Ray D.A."/>
            <person name="Sullivan K.A.M."/>
            <person name="Roscito J.G."/>
            <person name="Kirilenko B.M."/>
            <person name="Davalos L.M."/>
            <person name="Corthals A.P."/>
            <person name="Power M.L."/>
            <person name="Jones G."/>
            <person name="Ransome R.D."/>
            <person name="Dechmann D.K.N."/>
            <person name="Locatelli A.G."/>
            <person name="Puechmaille S.J."/>
            <person name="Fedrigo O."/>
            <person name="Jarvis E.D."/>
            <person name="Hiller M."/>
            <person name="Vernes S.C."/>
            <person name="Myers E.W."/>
            <person name="Teeling E.C."/>
        </authorList>
    </citation>
    <scope>NUCLEOTIDE SEQUENCE [LARGE SCALE GENOMIC DNA]</scope>
    <source>
        <strain evidence="1">MRouAeg1</strain>
        <tissue evidence="1">Muscle</tissue>
    </source>
</reference>
<sequence>MFTQGNNSKLLTLTCVLYHNRHAEFLFCNLLRILYKEYCKFYWQLLYYSNIRFLHFFRNKMLNFQKKSTKRIGFSCSLLSLFSVKKKFLCEISRNPLFLKGKYFQKHHAMIFYLYFLSQKLLQKIRSYF</sequence>
<dbReference type="EMBL" id="JACASE010000008">
    <property type="protein sequence ID" value="KAF6441211.1"/>
    <property type="molecule type" value="Genomic_DNA"/>
</dbReference>
<comment type="caution">
    <text evidence="1">The sequence shown here is derived from an EMBL/GenBank/DDBJ whole genome shotgun (WGS) entry which is preliminary data.</text>
</comment>
<organism evidence="1 2">
    <name type="scientific">Rousettus aegyptiacus</name>
    <name type="common">Egyptian fruit bat</name>
    <name type="synonym">Pteropus aegyptiacus</name>
    <dbReference type="NCBI Taxonomy" id="9407"/>
    <lineage>
        <taxon>Eukaryota</taxon>
        <taxon>Metazoa</taxon>
        <taxon>Chordata</taxon>
        <taxon>Craniata</taxon>
        <taxon>Vertebrata</taxon>
        <taxon>Euteleostomi</taxon>
        <taxon>Mammalia</taxon>
        <taxon>Eutheria</taxon>
        <taxon>Laurasiatheria</taxon>
        <taxon>Chiroptera</taxon>
        <taxon>Yinpterochiroptera</taxon>
        <taxon>Pteropodoidea</taxon>
        <taxon>Pteropodidae</taxon>
        <taxon>Rousettinae</taxon>
        <taxon>Rousettus</taxon>
    </lineage>
</organism>
<gene>
    <name evidence="1" type="ORF">HJG63_012357</name>
</gene>
<keyword evidence="2" id="KW-1185">Reference proteome</keyword>
<evidence type="ECO:0000313" key="1">
    <source>
        <dbReference type="EMBL" id="KAF6441211.1"/>
    </source>
</evidence>
<accession>A0A7J8F0X6</accession>
<evidence type="ECO:0000313" key="2">
    <source>
        <dbReference type="Proteomes" id="UP000593571"/>
    </source>
</evidence>
<proteinExistence type="predicted"/>
<dbReference type="AlphaFoldDB" id="A0A7J8F0X6"/>
<name>A0A7J8F0X6_ROUAE</name>